<accession>A0A2N9JAY7</accession>
<keyword evidence="3" id="KW-1185">Reference proteome</keyword>
<dbReference type="KEGG" id="mgg:MPLG2_0276"/>
<evidence type="ECO:0000256" key="1">
    <source>
        <dbReference type="SAM" id="MobiDB-lite"/>
    </source>
</evidence>
<evidence type="ECO:0000313" key="2">
    <source>
        <dbReference type="EMBL" id="SPD85312.1"/>
    </source>
</evidence>
<reference evidence="2 3" key="1">
    <citation type="submission" date="2018-02" db="EMBL/GenBank/DDBJ databases">
        <authorList>
            <person name="Cohen D.B."/>
            <person name="Kent A.D."/>
        </authorList>
    </citation>
    <scope>NUCLEOTIDE SEQUENCE [LARGE SCALE GENOMIC DNA]</scope>
    <source>
        <strain evidence="2">1</strain>
    </source>
</reference>
<name>A0A2N9JAY7_9ACTN</name>
<evidence type="ECO:0000313" key="3">
    <source>
        <dbReference type="Proteomes" id="UP000238164"/>
    </source>
</evidence>
<dbReference type="EMBL" id="LT985188">
    <property type="protein sequence ID" value="SPD85312.1"/>
    <property type="molecule type" value="Genomic_DNA"/>
</dbReference>
<dbReference type="AlphaFoldDB" id="A0A2N9JAY7"/>
<proteinExistence type="predicted"/>
<feature type="region of interest" description="Disordered" evidence="1">
    <location>
        <begin position="42"/>
        <end position="69"/>
    </location>
</feature>
<organism evidence="2 3">
    <name type="scientific">Micropruina glycogenica</name>
    <dbReference type="NCBI Taxonomy" id="75385"/>
    <lineage>
        <taxon>Bacteria</taxon>
        <taxon>Bacillati</taxon>
        <taxon>Actinomycetota</taxon>
        <taxon>Actinomycetes</taxon>
        <taxon>Propionibacteriales</taxon>
        <taxon>Nocardioidaceae</taxon>
        <taxon>Micropruina</taxon>
    </lineage>
</organism>
<protein>
    <submittedName>
        <fullName evidence="2">Uncharacterized protein</fullName>
    </submittedName>
</protein>
<gene>
    <name evidence="2" type="ORF">MPLG2_0276</name>
</gene>
<sequence>MVETSPLVELVGTSPLVELVETSPPVELVETSPPVELDETLAHERSRPARPASLVTSVDTMPAPSYIND</sequence>
<dbReference type="Proteomes" id="UP000238164">
    <property type="component" value="Chromosome 1"/>
</dbReference>